<evidence type="ECO:0000256" key="1">
    <source>
        <dbReference type="ARBA" id="ARBA00022598"/>
    </source>
</evidence>
<dbReference type="Gene3D" id="3.40.50.620">
    <property type="entry name" value="HUPs"/>
    <property type="match status" value="1"/>
</dbReference>
<evidence type="ECO:0000256" key="5">
    <source>
        <dbReference type="ARBA" id="ARBA00023146"/>
    </source>
</evidence>
<comment type="similarity">
    <text evidence="6">Belongs to the class-I aminoacyl-tRNA synthetase family.</text>
</comment>
<name>A0AAW2BRQ7_9ROSI</name>
<evidence type="ECO:0000313" key="8">
    <source>
        <dbReference type="EMBL" id="KAK9988183.1"/>
    </source>
</evidence>
<keyword evidence="4 6" id="KW-0648">Protein biosynthesis</keyword>
<dbReference type="Proteomes" id="UP001459277">
    <property type="component" value="Unassembled WGS sequence"/>
</dbReference>
<keyword evidence="1 6" id="KW-0436">Ligase</keyword>
<evidence type="ECO:0000256" key="2">
    <source>
        <dbReference type="ARBA" id="ARBA00022741"/>
    </source>
</evidence>
<dbReference type="GO" id="GO:0009570">
    <property type="term" value="C:chloroplast stroma"/>
    <property type="evidence" value="ECO:0007669"/>
    <property type="project" value="TreeGrafter"/>
</dbReference>
<dbReference type="Pfam" id="PF09334">
    <property type="entry name" value="tRNA-synt_1g"/>
    <property type="match status" value="1"/>
</dbReference>
<reference evidence="8 9" key="1">
    <citation type="submission" date="2024-01" db="EMBL/GenBank/DDBJ databases">
        <title>A telomere-to-telomere, gap-free genome of sweet tea (Lithocarpus litseifolius).</title>
        <authorList>
            <person name="Zhou J."/>
        </authorList>
    </citation>
    <scope>NUCLEOTIDE SEQUENCE [LARGE SCALE GENOMIC DNA]</scope>
    <source>
        <strain evidence="8">Zhou-2022a</strain>
        <tissue evidence="8">Leaf</tissue>
    </source>
</reference>
<organism evidence="8 9">
    <name type="scientific">Lithocarpus litseifolius</name>
    <dbReference type="NCBI Taxonomy" id="425828"/>
    <lineage>
        <taxon>Eukaryota</taxon>
        <taxon>Viridiplantae</taxon>
        <taxon>Streptophyta</taxon>
        <taxon>Embryophyta</taxon>
        <taxon>Tracheophyta</taxon>
        <taxon>Spermatophyta</taxon>
        <taxon>Magnoliopsida</taxon>
        <taxon>eudicotyledons</taxon>
        <taxon>Gunneridae</taxon>
        <taxon>Pentapetalae</taxon>
        <taxon>rosids</taxon>
        <taxon>fabids</taxon>
        <taxon>Fagales</taxon>
        <taxon>Fagaceae</taxon>
        <taxon>Lithocarpus</taxon>
    </lineage>
</organism>
<proteinExistence type="inferred from homology"/>
<feature type="domain" description="Methionyl/Leucyl tRNA synthetase" evidence="7">
    <location>
        <begin position="5"/>
        <end position="111"/>
    </location>
</feature>
<dbReference type="Gene3D" id="2.170.220.10">
    <property type="match status" value="1"/>
</dbReference>
<dbReference type="GO" id="GO:0005739">
    <property type="term" value="C:mitochondrion"/>
    <property type="evidence" value="ECO:0007669"/>
    <property type="project" value="TreeGrafter"/>
</dbReference>
<evidence type="ECO:0000256" key="3">
    <source>
        <dbReference type="ARBA" id="ARBA00022840"/>
    </source>
</evidence>
<dbReference type="EMBL" id="JAZDWU010000010">
    <property type="protein sequence ID" value="KAK9988183.1"/>
    <property type="molecule type" value="Genomic_DNA"/>
</dbReference>
<dbReference type="InterPro" id="IPR014729">
    <property type="entry name" value="Rossmann-like_a/b/a_fold"/>
</dbReference>
<dbReference type="GO" id="GO:0004825">
    <property type="term" value="F:methionine-tRNA ligase activity"/>
    <property type="evidence" value="ECO:0007669"/>
    <property type="project" value="InterPro"/>
</dbReference>
<gene>
    <name evidence="8" type="ORF">SO802_028422</name>
</gene>
<dbReference type="SUPFAM" id="SSF52374">
    <property type="entry name" value="Nucleotidylyl transferase"/>
    <property type="match status" value="1"/>
</dbReference>
<evidence type="ECO:0000313" key="9">
    <source>
        <dbReference type="Proteomes" id="UP001459277"/>
    </source>
</evidence>
<keyword evidence="5 6" id="KW-0030">Aminoacyl-tRNA synthetase</keyword>
<dbReference type="AlphaFoldDB" id="A0AAW2BRQ7"/>
<accession>A0AAW2BRQ7</accession>
<evidence type="ECO:0000259" key="7">
    <source>
        <dbReference type="Pfam" id="PF09334"/>
    </source>
</evidence>
<dbReference type="InterPro" id="IPR015413">
    <property type="entry name" value="Methionyl/Leucyl_tRNA_Synth"/>
</dbReference>
<sequence length="212" mass="24361">DEKELLENNCCPMHLKLCVLRKEDNYYFALSKYKKFLEETLTQNPNFFQPSFRLNEVQSWIKSGLRDFFSISQASLYWSIPVPNDNKQTIYVWLDAFLGYVSALSEYTGQANLQRAVSSANKDHTLLELERQCLEVYRPKVEEAANAKAGLHCQGTPPLSVAAEEAELATLMAERLHQDFGLFVDLVKCGILLFCLDVLVYHVTILELLRTW</sequence>
<keyword evidence="2 6" id="KW-0547">Nucleotide-binding</keyword>
<dbReference type="GO" id="GO:0005524">
    <property type="term" value="F:ATP binding"/>
    <property type="evidence" value="ECO:0007669"/>
    <property type="project" value="UniProtKB-KW"/>
</dbReference>
<feature type="non-terminal residue" evidence="8">
    <location>
        <position position="1"/>
    </location>
</feature>
<evidence type="ECO:0000256" key="6">
    <source>
        <dbReference type="RuleBase" id="RU363039"/>
    </source>
</evidence>
<dbReference type="PANTHER" id="PTHR43326">
    <property type="entry name" value="METHIONYL-TRNA SYNTHETASE"/>
    <property type="match status" value="1"/>
</dbReference>
<protein>
    <recommendedName>
        <fullName evidence="7">Methionyl/Leucyl tRNA synthetase domain-containing protein</fullName>
    </recommendedName>
</protein>
<dbReference type="InterPro" id="IPR023457">
    <property type="entry name" value="Met-tRNA_synth_2"/>
</dbReference>
<keyword evidence="3 6" id="KW-0067">ATP-binding</keyword>
<keyword evidence="9" id="KW-1185">Reference proteome</keyword>
<dbReference type="GO" id="GO:0006431">
    <property type="term" value="P:methionyl-tRNA aminoacylation"/>
    <property type="evidence" value="ECO:0007669"/>
    <property type="project" value="TreeGrafter"/>
</dbReference>
<dbReference type="PANTHER" id="PTHR43326:SF1">
    <property type="entry name" value="METHIONINE--TRNA LIGASE, MITOCHONDRIAL"/>
    <property type="match status" value="1"/>
</dbReference>
<evidence type="ECO:0000256" key="4">
    <source>
        <dbReference type="ARBA" id="ARBA00022917"/>
    </source>
</evidence>
<comment type="caution">
    <text evidence="8">The sequence shown here is derived from an EMBL/GenBank/DDBJ whole genome shotgun (WGS) entry which is preliminary data.</text>
</comment>